<dbReference type="OrthoDB" id="5600407at2"/>
<accession>A0A085GJJ2</accession>
<gene>
    <name evidence="2" type="ORF">GEAM_1070</name>
</gene>
<dbReference type="Gene3D" id="3.40.50.10610">
    <property type="entry name" value="ABC-type transport auxiliary lipoprotein component"/>
    <property type="match status" value="1"/>
</dbReference>
<proteinExistence type="predicted"/>
<evidence type="ECO:0000313" key="3">
    <source>
        <dbReference type="Proteomes" id="UP000028640"/>
    </source>
</evidence>
<dbReference type="RefSeq" id="WP_034789287.1">
    <property type="nucleotide sequence ID" value="NZ_JMPJ01000033.1"/>
</dbReference>
<reference evidence="2 3" key="1">
    <citation type="submission" date="2014-05" db="EMBL/GenBank/DDBJ databases">
        <title>ATOL: Assembling a taxonomically balanced genome-scale reconstruction of the evolutionary history of the Enterobacteriaceae.</title>
        <authorList>
            <person name="Plunkett G.III."/>
            <person name="Neeno-Eckwall E.C."/>
            <person name="Glasner J.D."/>
            <person name="Perna N.T."/>
        </authorList>
    </citation>
    <scope>NUCLEOTIDE SEQUENCE [LARGE SCALE GENOMIC DNA]</scope>
    <source>
        <strain evidence="2 3">ATCC 33852</strain>
    </source>
</reference>
<sequence length="192" mass="21068">MMKWIPVVLALFLTACSSSDQKTYYQLPIVGNAPATTAANSGSLLPQGQQRQLWIEHVSVADYLAGNGLVFQTNDVQYVLTQNNLWASPLDQQLQQSLVTYLGRDLPGRVVSAQPANNAEQDVLNVNVTGFHGRYDGSALISGSWVLTRDGQTIQRSFNLTLKQNEDGYDALVRTLAAGWQQEASQIASQLR</sequence>
<dbReference type="Pfam" id="PF03886">
    <property type="entry name" value="ABC_trans_aux"/>
    <property type="match status" value="1"/>
</dbReference>
<dbReference type="GeneID" id="78379412"/>
<name>A0A085GJJ2_EWIA3</name>
<protein>
    <submittedName>
        <fullName evidence="2">Putative lipoprotein</fullName>
    </submittedName>
</protein>
<evidence type="ECO:0000313" key="2">
    <source>
        <dbReference type="EMBL" id="KFC83887.1"/>
    </source>
</evidence>
<dbReference type="STRING" id="910964.GEAM_1070"/>
<dbReference type="SUPFAM" id="SSF159594">
    <property type="entry name" value="XCC0632-like"/>
    <property type="match status" value="1"/>
</dbReference>
<dbReference type="eggNOG" id="COG3009">
    <property type="taxonomic scope" value="Bacteria"/>
</dbReference>
<dbReference type="PROSITE" id="PS51257">
    <property type="entry name" value="PROKAR_LIPOPROTEIN"/>
    <property type="match status" value="1"/>
</dbReference>
<feature type="domain" description="ABC-type transport auxiliary lipoprotein component" evidence="1">
    <location>
        <begin position="41"/>
        <end position="188"/>
    </location>
</feature>
<comment type="caution">
    <text evidence="2">The sequence shown here is derived from an EMBL/GenBank/DDBJ whole genome shotgun (WGS) entry which is preliminary data.</text>
</comment>
<organism evidence="2 3">
    <name type="scientific">Ewingella americana (strain ATCC 33852 / DSM 4580 / CCUG 14506 / JCM 5911 / LMG 7869 / NCTC 12157 / CDC 1468-78)</name>
    <dbReference type="NCBI Taxonomy" id="910964"/>
    <lineage>
        <taxon>Bacteria</taxon>
        <taxon>Pseudomonadati</taxon>
        <taxon>Pseudomonadota</taxon>
        <taxon>Gammaproteobacteria</taxon>
        <taxon>Enterobacterales</taxon>
        <taxon>Yersiniaceae</taxon>
        <taxon>Ewingella</taxon>
    </lineage>
</organism>
<dbReference type="InterPro" id="IPR005586">
    <property type="entry name" value="ABC_trans_aux"/>
</dbReference>
<dbReference type="NCBIfam" id="NF033620">
    <property type="entry name" value="pqiC"/>
    <property type="match status" value="1"/>
</dbReference>
<dbReference type="InterPro" id="IPR049736">
    <property type="entry name" value="PqiC"/>
</dbReference>
<keyword evidence="3" id="KW-1185">Reference proteome</keyword>
<dbReference type="EMBL" id="JMPJ01000033">
    <property type="protein sequence ID" value="KFC83887.1"/>
    <property type="molecule type" value="Genomic_DNA"/>
</dbReference>
<keyword evidence="2" id="KW-0449">Lipoprotein</keyword>
<evidence type="ECO:0000259" key="1">
    <source>
        <dbReference type="Pfam" id="PF03886"/>
    </source>
</evidence>
<dbReference type="AlphaFoldDB" id="A0A085GJJ2"/>
<dbReference type="Proteomes" id="UP000028640">
    <property type="component" value="Unassembled WGS sequence"/>
</dbReference>